<evidence type="ECO:0000313" key="8">
    <source>
        <dbReference type="EMBL" id="ETO09913.1"/>
    </source>
</evidence>
<dbReference type="GO" id="GO:0005525">
    <property type="term" value="F:GTP binding"/>
    <property type="evidence" value="ECO:0007669"/>
    <property type="project" value="UniProtKB-UniRule"/>
</dbReference>
<keyword evidence="4 5" id="KW-0342">GTP-binding</keyword>
<keyword evidence="2 5" id="KW-0493">Microtubule</keyword>
<dbReference type="InterPro" id="IPR000217">
    <property type="entry name" value="Tubulin"/>
</dbReference>
<keyword evidence="9" id="KW-1185">Reference proteome</keyword>
<dbReference type="PANTHER" id="PTHR11588">
    <property type="entry name" value="TUBULIN"/>
    <property type="match status" value="1"/>
</dbReference>
<sequence length="176" mass="19896">MATTIWEQYCKEHRVDLDGTLKSRRIRGLERVRINKDKEFERVDEEKEKEKEKEKTDESPAKQRSEVTEATVFFQHITGNDRFVPRSVLVDLESSVIDEVRASSFGALFNANMLVNGKEDAANNYARGHYTVGQSIAPLVMERVRKQVEGSDRCQGFIFNCAVGGGTGSGIESLFM</sequence>
<dbReference type="OrthoDB" id="1662883at2759"/>
<evidence type="ECO:0000256" key="1">
    <source>
        <dbReference type="ARBA" id="ARBA00009636"/>
    </source>
</evidence>
<comment type="similarity">
    <text evidence="1 5">Belongs to the tubulin family.</text>
</comment>
<accession>X6M7G2</accession>
<proteinExistence type="inferred from homology"/>
<dbReference type="GO" id="GO:0007017">
    <property type="term" value="P:microtubule-based process"/>
    <property type="evidence" value="ECO:0007669"/>
    <property type="project" value="InterPro"/>
</dbReference>
<evidence type="ECO:0000256" key="6">
    <source>
        <dbReference type="SAM" id="MobiDB-lite"/>
    </source>
</evidence>
<dbReference type="Gene3D" id="3.40.50.1440">
    <property type="entry name" value="Tubulin/FtsZ, GTPase domain"/>
    <property type="match status" value="1"/>
</dbReference>
<organism evidence="8 9">
    <name type="scientific">Reticulomyxa filosa</name>
    <dbReference type="NCBI Taxonomy" id="46433"/>
    <lineage>
        <taxon>Eukaryota</taxon>
        <taxon>Sar</taxon>
        <taxon>Rhizaria</taxon>
        <taxon>Retaria</taxon>
        <taxon>Foraminifera</taxon>
        <taxon>Monothalamids</taxon>
        <taxon>Reticulomyxidae</taxon>
        <taxon>Reticulomyxa</taxon>
    </lineage>
</organism>
<dbReference type="Proteomes" id="UP000023152">
    <property type="component" value="Unassembled WGS sequence"/>
</dbReference>
<dbReference type="InterPro" id="IPR017975">
    <property type="entry name" value="Tubulin_CS"/>
</dbReference>
<comment type="caution">
    <text evidence="8">The sequence shown here is derived from an EMBL/GenBank/DDBJ whole genome shotgun (WGS) entry which is preliminary data.</text>
</comment>
<reference evidence="8 9" key="1">
    <citation type="journal article" date="2013" name="Curr. Biol.">
        <title>The Genome of the Foraminiferan Reticulomyxa filosa.</title>
        <authorList>
            <person name="Glockner G."/>
            <person name="Hulsmann N."/>
            <person name="Schleicher M."/>
            <person name="Noegel A.A."/>
            <person name="Eichinger L."/>
            <person name="Gallinger C."/>
            <person name="Pawlowski J."/>
            <person name="Sierra R."/>
            <person name="Euteneuer U."/>
            <person name="Pillet L."/>
            <person name="Moustafa A."/>
            <person name="Platzer M."/>
            <person name="Groth M."/>
            <person name="Szafranski K."/>
            <person name="Schliwa M."/>
        </authorList>
    </citation>
    <scope>NUCLEOTIDE SEQUENCE [LARGE SCALE GENOMIC DNA]</scope>
</reference>
<evidence type="ECO:0000256" key="2">
    <source>
        <dbReference type="ARBA" id="ARBA00022701"/>
    </source>
</evidence>
<dbReference type="PRINTS" id="PR01161">
    <property type="entry name" value="TUBULIN"/>
</dbReference>
<dbReference type="InterPro" id="IPR003008">
    <property type="entry name" value="Tubulin_FtsZ_GTPase"/>
</dbReference>
<evidence type="ECO:0000313" key="9">
    <source>
        <dbReference type="Proteomes" id="UP000023152"/>
    </source>
</evidence>
<dbReference type="AlphaFoldDB" id="X6M7G2"/>
<evidence type="ECO:0000256" key="3">
    <source>
        <dbReference type="ARBA" id="ARBA00022741"/>
    </source>
</evidence>
<gene>
    <name evidence="8" type="ORF">RFI_27468</name>
</gene>
<keyword evidence="3 5" id="KW-0547">Nucleotide-binding</keyword>
<evidence type="ECO:0000256" key="5">
    <source>
        <dbReference type="RuleBase" id="RU000352"/>
    </source>
</evidence>
<dbReference type="GO" id="GO:0005874">
    <property type="term" value="C:microtubule"/>
    <property type="evidence" value="ECO:0007669"/>
    <property type="project" value="UniProtKB-KW"/>
</dbReference>
<dbReference type="PROSITE" id="PS00227">
    <property type="entry name" value="TUBULIN"/>
    <property type="match status" value="1"/>
</dbReference>
<name>X6M7G2_RETFI</name>
<dbReference type="SUPFAM" id="SSF52490">
    <property type="entry name" value="Tubulin nucleotide-binding domain-like"/>
    <property type="match status" value="1"/>
</dbReference>
<dbReference type="EMBL" id="ASPP01023824">
    <property type="protein sequence ID" value="ETO09913.1"/>
    <property type="molecule type" value="Genomic_DNA"/>
</dbReference>
<feature type="domain" description="Tubulin/FtsZ GTPase" evidence="7">
    <location>
        <begin position="2"/>
        <end position="174"/>
    </location>
</feature>
<evidence type="ECO:0000259" key="7">
    <source>
        <dbReference type="Pfam" id="PF00091"/>
    </source>
</evidence>
<dbReference type="Pfam" id="PF00091">
    <property type="entry name" value="Tubulin"/>
    <property type="match status" value="1"/>
</dbReference>
<dbReference type="InterPro" id="IPR036525">
    <property type="entry name" value="Tubulin/FtsZ_GTPase_sf"/>
</dbReference>
<evidence type="ECO:0000256" key="4">
    <source>
        <dbReference type="ARBA" id="ARBA00023134"/>
    </source>
</evidence>
<protein>
    <submittedName>
        <fullName evidence="8">Alpha-tubulin</fullName>
    </submittedName>
</protein>
<feature type="region of interest" description="Disordered" evidence="6">
    <location>
        <begin position="40"/>
        <end position="65"/>
    </location>
</feature>